<organism evidence="1 2">
    <name type="scientific">Trichonephila clavipes</name>
    <name type="common">Golden silk orbweaver</name>
    <name type="synonym">Nephila clavipes</name>
    <dbReference type="NCBI Taxonomy" id="2585209"/>
    <lineage>
        <taxon>Eukaryota</taxon>
        <taxon>Metazoa</taxon>
        <taxon>Ecdysozoa</taxon>
        <taxon>Arthropoda</taxon>
        <taxon>Chelicerata</taxon>
        <taxon>Arachnida</taxon>
        <taxon>Araneae</taxon>
        <taxon>Araneomorphae</taxon>
        <taxon>Entelegynae</taxon>
        <taxon>Araneoidea</taxon>
        <taxon>Nephilidae</taxon>
        <taxon>Trichonephila</taxon>
    </lineage>
</organism>
<keyword evidence="2" id="KW-1185">Reference proteome</keyword>
<dbReference type="EMBL" id="BMAU01021229">
    <property type="protein sequence ID" value="GFY01622.1"/>
    <property type="molecule type" value="Genomic_DNA"/>
</dbReference>
<evidence type="ECO:0000313" key="1">
    <source>
        <dbReference type="EMBL" id="GFY01622.1"/>
    </source>
</evidence>
<dbReference type="AlphaFoldDB" id="A0A8X6RTR6"/>
<reference evidence="1" key="1">
    <citation type="submission" date="2020-08" db="EMBL/GenBank/DDBJ databases">
        <title>Multicomponent nature underlies the extraordinary mechanical properties of spider dragline silk.</title>
        <authorList>
            <person name="Kono N."/>
            <person name="Nakamura H."/>
            <person name="Mori M."/>
            <person name="Yoshida Y."/>
            <person name="Ohtoshi R."/>
            <person name="Malay A.D."/>
            <person name="Moran D.A.P."/>
            <person name="Tomita M."/>
            <person name="Numata K."/>
            <person name="Arakawa K."/>
        </authorList>
    </citation>
    <scope>NUCLEOTIDE SEQUENCE</scope>
</reference>
<proteinExistence type="predicted"/>
<sequence>MRNLLIEEHCTENWQTKQLPHVAKVALVWQLGCNLGQSLSNHGTHAFYRRKIRRASRPGKQFNLVIDEEPLDYACHVWSRNILLKYGCGQALKVRKDTWLQHLGDVALAV</sequence>
<dbReference type="Proteomes" id="UP000887159">
    <property type="component" value="Unassembled WGS sequence"/>
</dbReference>
<gene>
    <name evidence="1" type="primary">NCL1_31251</name>
    <name evidence="1" type="ORF">TNCV_2608051</name>
</gene>
<name>A0A8X6RTR6_TRICX</name>
<evidence type="ECO:0000313" key="2">
    <source>
        <dbReference type="Proteomes" id="UP000887159"/>
    </source>
</evidence>
<accession>A0A8X6RTR6</accession>
<protein>
    <submittedName>
        <fullName evidence="1">Uncharacterized protein</fullName>
    </submittedName>
</protein>
<comment type="caution">
    <text evidence="1">The sequence shown here is derived from an EMBL/GenBank/DDBJ whole genome shotgun (WGS) entry which is preliminary data.</text>
</comment>